<keyword evidence="6 8" id="KW-1133">Transmembrane helix</keyword>
<evidence type="ECO:0000256" key="4">
    <source>
        <dbReference type="ARBA" id="ARBA00022475"/>
    </source>
</evidence>
<evidence type="ECO:0000256" key="5">
    <source>
        <dbReference type="ARBA" id="ARBA00022692"/>
    </source>
</evidence>
<dbReference type="AlphaFoldDB" id="A0AB39HPH3"/>
<keyword evidence="4" id="KW-1003">Cell membrane</keyword>
<dbReference type="RefSeq" id="WP_368654965.1">
    <property type="nucleotide sequence ID" value="NZ_CP162599.1"/>
</dbReference>
<keyword evidence="7 8" id="KW-0472">Membrane</keyword>
<dbReference type="GO" id="GO:0140359">
    <property type="term" value="F:ABC-type transporter activity"/>
    <property type="evidence" value="ECO:0007669"/>
    <property type="project" value="InterPro"/>
</dbReference>
<dbReference type="EMBL" id="CP162599">
    <property type="protein sequence ID" value="XDK34291.1"/>
    <property type="molecule type" value="Genomic_DNA"/>
</dbReference>
<comment type="subcellular location">
    <subcellularLocation>
        <location evidence="1">Cell membrane</location>
        <topology evidence="1">Multi-pass membrane protein</topology>
    </subcellularLocation>
</comment>
<feature type="domain" description="ABC transmembrane type-2" evidence="9">
    <location>
        <begin position="137"/>
        <end position="365"/>
    </location>
</feature>
<evidence type="ECO:0000256" key="2">
    <source>
        <dbReference type="ARBA" id="ARBA00007783"/>
    </source>
</evidence>
<feature type="transmembrane region" description="Helical" evidence="8">
    <location>
        <begin position="340"/>
        <end position="362"/>
    </location>
</feature>
<dbReference type="InterPro" id="IPR013525">
    <property type="entry name" value="ABC2_TM"/>
</dbReference>
<evidence type="ECO:0000256" key="7">
    <source>
        <dbReference type="ARBA" id="ARBA00023136"/>
    </source>
</evidence>
<keyword evidence="5 8" id="KW-0812">Transmembrane</keyword>
<evidence type="ECO:0000256" key="1">
    <source>
        <dbReference type="ARBA" id="ARBA00004651"/>
    </source>
</evidence>
<name>A0AB39HPH3_9BACI</name>
<dbReference type="PANTHER" id="PTHR30294">
    <property type="entry name" value="MEMBRANE COMPONENT OF ABC TRANSPORTER YHHJ-RELATED"/>
    <property type="match status" value="1"/>
</dbReference>
<evidence type="ECO:0000256" key="8">
    <source>
        <dbReference type="SAM" id="Phobius"/>
    </source>
</evidence>
<dbReference type="InterPro" id="IPR047817">
    <property type="entry name" value="ABC2_TM_bact-type"/>
</dbReference>
<accession>A0AB39HPH3</accession>
<evidence type="ECO:0000313" key="10">
    <source>
        <dbReference type="EMBL" id="XDK34291.1"/>
    </source>
</evidence>
<feature type="transmembrane region" description="Helical" evidence="8">
    <location>
        <begin position="251"/>
        <end position="276"/>
    </location>
</feature>
<comment type="similarity">
    <text evidence="2">Belongs to the ABC-2 integral membrane protein family.</text>
</comment>
<organism evidence="10">
    <name type="scientific">Ornithinibacillus sp. 4-3</name>
    <dbReference type="NCBI Taxonomy" id="3231488"/>
    <lineage>
        <taxon>Bacteria</taxon>
        <taxon>Bacillati</taxon>
        <taxon>Bacillota</taxon>
        <taxon>Bacilli</taxon>
        <taxon>Bacillales</taxon>
        <taxon>Bacillaceae</taxon>
        <taxon>Ornithinibacillus</taxon>
    </lineage>
</organism>
<evidence type="ECO:0000256" key="3">
    <source>
        <dbReference type="ARBA" id="ARBA00022448"/>
    </source>
</evidence>
<dbReference type="PANTHER" id="PTHR30294:SF29">
    <property type="entry name" value="MULTIDRUG ABC TRANSPORTER PERMEASE YBHS-RELATED"/>
    <property type="match status" value="1"/>
</dbReference>
<dbReference type="InterPro" id="IPR051449">
    <property type="entry name" value="ABC-2_transporter_component"/>
</dbReference>
<protein>
    <submittedName>
        <fullName evidence="10">ABC transporter permease</fullName>
    </submittedName>
</protein>
<reference evidence="10" key="1">
    <citation type="submission" date="2024-07" db="EMBL/GenBank/DDBJ databases">
        <title>Halotolerant mesophilic bacterium Ornithinibacillus sp. 4-3, sp. nov., isolated from soil.</title>
        <authorList>
            <person name="Sidarenka A.V."/>
            <person name="Guliayeva D.E."/>
            <person name="Leanovich S.I."/>
            <person name="Hileuskaya K.S."/>
            <person name="Akhremchuk A.E."/>
            <person name="Sikolenko M.A."/>
            <person name="Valentovich L.N."/>
        </authorList>
    </citation>
    <scope>NUCLEOTIDE SEQUENCE</scope>
    <source>
        <strain evidence="10">4-3</strain>
    </source>
</reference>
<proteinExistence type="inferred from homology"/>
<gene>
    <name evidence="10" type="ORF">AB4Y30_08050</name>
</gene>
<evidence type="ECO:0000256" key="6">
    <source>
        <dbReference type="ARBA" id="ARBA00022989"/>
    </source>
</evidence>
<dbReference type="PROSITE" id="PS51012">
    <property type="entry name" value="ABC_TM2"/>
    <property type="match status" value="1"/>
</dbReference>
<sequence>MFPVFKAQWRKDKRKPLLVILFLVGSIALTLIFSSNNMTSQTTIAIFSNESNSSDVVDKWEPLLNRSESFNFVIVDEETARTDVSEGRRDIAINLMEHDYRFITAYDIPTLPLIDQYVKKIFIEEAQIEAAAGSQEIDEIKNYVEGYLEDPPLQIHTESLDGGEVSNHDMGIQLLFGFTLFMTMFTIGFKVNGVLSDKVSGVWNRMILSPVSKTGMYMGHLLYSFLVGFIQITVVFVIFHYLLNYDLGNNFAMLLVIAAVYALSIVSMAMLITGFVKTPEQFYMIYPSVVPIIPVISGVYMPPGTISNTVLLFIADLFPLTHAMEAMMGVTLYHAGWNEIALSLVLMLLIGVICMGVGINLVERRKD</sequence>
<keyword evidence="3" id="KW-0813">Transport</keyword>
<dbReference type="GO" id="GO:0005886">
    <property type="term" value="C:plasma membrane"/>
    <property type="evidence" value="ECO:0007669"/>
    <property type="project" value="UniProtKB-SubCell"/>
</dbReference>
<evidence type="ECO:0000259" key="9">
    <source>
        <dbReference type="PROSITE" id="PS51012"/>
    </source>
</evidence>
<feature type="transmembrane region" description="Helical" evidence="8">
    <location>
        <begin position="174"/>
        <end position="195"/>
    </location>
</feature>
<feature type="transmembrane region" description="Helical" evidence="8">
    <location>
        <begin position="216"/>
        <end position="239"/>
    </location>
</feature>
<dbReference type="Pfam" id="PF12698">
    <property type="entry name" value="ABC2_membrane_3"/>
    <property type="match status" value="1"/>
</dbReference>
<feature type="transmembrane region" description="Helical" evidence="8">
    <location>
        <begin position="283"/>
        <end position="301"/>
    </location>
</feature>